<dbReference type="Gene3D" id="1.10.357.10">
    <property type="entry name" value="Tetracycline Repressor, domain 2"/>
    <property type="match status" value="1"/>
</dbReference>
<evidence type="ECO:0000256" key="3">
    <source>
        <dbReference type="SAM" id="MobiDB-lite"/>
    </source>
</evidence>
<accession>A0ABS9YHU1</accession>
<feature type="compositionally biased region" description="Basic and acidic residues" evidence="3">
    <location>
        <begin position="13"/>
        <end position="28"/>
    </location>
</feature>
<evidence type="ECO:0000313" key="5">
    <source>
        <dbReference type="EMBL" id="MCI3276799.1"/>
    </source>
</evidence>
<organism evidence="5 6">
    <name type="scientific">Streptomyces cylindrosporus</name>
    <dbReference type="NCBI Taxonomy" id="2927583"/>
    <lineage>
        <taxon>Bacteria</taxon>
        <taxon>Bacillati</taxon>
        <taxon>Actinomycetota</taxon>
        <taxon>Actinomycetes</taxon>
        <taxon>Kitasatosporales</taxon>
        <taxon>Streptomycetaceae</taxon>
        <taxon>Streptomyces</taxon>
    </lineage>
</organism>
<feature type="domain" description="HTH tetR-type" evidence="4">
    <location>
        <begin position="31"/>
        <end position="94"/>
    </location>
</feature>
<sequence>MSGAATPGTEGNEPARQKRRYDSALRQERATRTRERIVAAGSELVHGFPVWDWRELTFRAVAEAAGVGERTVYRHFPTERALHGAVMRRLEEEAGVSYDGVGLDDIAGITERSFATLSSFAVPRFSAPDPEEPSLAAQDQRRRDALLGALAPHTADWSEEQRQMAAAILDVLWNVPSYERLMSKWGFDGARSTRAITWAMNLLTEAIREGHRPEEGPAEESPEAPGGG</sequence>
<dbReference type="Pfam" id="PF00440">
    <property type="entry name" value="TetR_N"/>
    <property type="match status" value="1"/>
</dbReference>
<evidence type="ECO:0000256" key="1">
    <source>
        <dbReference type="ARBA" id="ARBA00023125"/>
    </source>
</evidence>
<comment type="caution">
    <text evidence="5">The sequence shown here is derived from an EMBL/GenBank/DDBJ whole genome shotgun (WGS) entry which is preliminary data.</text>
</comment>
<reference evidence="5" key="1">
    <citation type="submission" date="2022-03" db="EMBL/GenBank/DDBJ databases">
        <title>Streptomyces 7R015 and 7R016 isolated from Barleria lupulina in Thailand.</title>
        <authorList>
            <person name="Kanchanasin P."/>
            <person name="Phongsopitanun W."/>
            <person name="Tanasupawat S."/>
        </authorList>
    </citation>
    <scope>NUCLEOTIDE SEQUENCE</scope>
    <source>
        <strain evidence="5">7R015</strain>
    </source>
</reference>
<feature type="region of interest" description="Disordered" evidence="3">
    <location>
        <begin position="1"/>
        <end position="28"/>
    </location>
</feature>
<dbReference type="SUPFAM" id="SSF46689">
    <property type="entry name" value="Homeodomain-like"/>
    <property type="match status" value="1"/>
</dbReference>
<evidence type="ECO:0000256" key="2">
    <source>
        <dbReference type="PROSITE-ProRule" id="PRU00335"/>
    </source>
</evidence>
<feature type="region of interest" description="Disordered" evidence="3">
    <location>
        <begin position="207"/>
        <end position="228"/>
    </location>
</feature>
<dbReference type="Proteomes" id="UP001165269">
    <property type="component" value="Unassembled WGS sequence"/>
</dbReference>
<evidence type="ECO:0000259" key="4">
    <source>
        <dbReference type="PROSITE" id="PS50977"/>
    </source>
</evidence>
<protein>
    <submittedName>
        <fullName evidence="5">TetR/AcrR family transcriptional regulator</fullName>
    </submittedName>
</protein>
<dbReference type="EMBL" id="JALDAY010000013">
    <property type="protein sequence ID" value="MCI3276799.1"/>
    <property type="molecule type" value="Genomic_DNA"/>
</dbReference>
<dbReference type="InterPro" id="IPR009057">
    <property type="entry name" value="Homeodomain-like_sf"/>
</dbReference>
<keyword evidence="6" id="KW-1185">Reference proteome</keyword>
<gene>
    <name evidence="5" type="ORF">MQP27_37580</name>
</gene>
<evidence type="ECO:0000313" key="6">
    <source>
        <dbReference type="Proteomes" id="UP001165269"/>
    </source>
</evidence>
<dbReference type="PROSITE" id="PS50977">
    <property type="entry name" value="HTH_TETR_2"/>
    <property type="match status" value="1"/>
</dbReference>
<proteinExistence type="predicted"/>
<dbReference type="RefSeq" id="WP_242773770.1">
    <property type="nucleotide sequence ID" value="NZ_JALDAY010000013.1"/>
</dbReference>
<dbReference type="InterPro" id="IPR001647">
    <property type="entry name" value="HTH_TetR"/>
</dbReference>
<feature type="DNA-binding region" description="H-T-H motif" evidence="2">
    <location>
        <begin position="57"/>
        <end position="76"/>
    </location>
</feature>
<name>A0ABS9YHU1_9ACTN</name>
<keyword evidence="1 2" id="KW-0238">DNA-binding</keyword>